<accession>A0A1C9HZH1</accession>
<reference evidence="1" key="2">
    <citation type="journal article" date="2016" name="Front. Microbiol.">
        <title>The Regulatory Protein RosR Affects Rhizobium leguminosarum bv. trifolii Protein Profiles, Cell Surface Properties, and Symbiosis with Clover.</title>
        <authorList>
            <person name="Rachwal K."/>
            <person name="Boguszewska A."/>
            <person name="Kopcinska J."/>
            <person name="Karas M."/>
            <person name="Tchorzewski M."/>
            <person name="Janczarek M."/>
        </authorList>
    </citation>
    <scope>NUCLEOTIDE SEQUENCE</scope>
    <source>
        <strain evidence="1">Rt24.2</strain>
    </source>
</reference>
<name>A0A1C9HZH1_RHILT</name>
<reference evidence="1" key="1">
    <citation type="journal article" date="2015" name="BMC Genomics">
        <title>Transcriptome profiling of a Rhizobium leguminosarum bv. trifolii rosR mutant reveals the role of the transcriptional regulator RosR in motility, synthesis of cell-surface components, and other cellular processes.</title>
        <authorList>
            <person name="Rachwal K."/>
            <person name="Matczynska E."/>
            <person name="Janczarek M."/>
        </authorList>
    </citation>
    <scope>NUCLEOTIDE SEQUENCE</scope>
    <source>
        <strain evidence="1">Rt24.2</strain>
    </source>
</reference>
<sequence length="83" mass="9037">MSGSNSPSAIFSITELESPSIDCGGTPFDIGNRDALSLRLKTTFDRANVNPKRCLRAKMAILSHRSAARLFTASICIKCRSFD</sequence>
<evidence type="ECO:0000313" key="1">
    <source>
        <dbReference type="EMBL" id="AOO92149.1"/>
    </source>
</evidence>
<dbReference type="EMBL" id="KX489785">
    <property type="protein sequence ID" value="AOO92149.1"/>
    <property type="molecule type" value="Genomic_DNA"/>
</dbReference>
<dbReference type="AlphaFoldDB" id="A0A1C9HZH1"/>
<proteinExistence type="predicted"/>
<organism evidence="1">
    <name type="scientific">Rhizobium leguminosarum bv. trifolii</name>
    <dbReference type="NCBI Taxonomy" id="386"/>
    <lineage>
        <taxon>Bacteria</taxon>
        <taxon>Pseudomonadati</taxon>
        <taxon>Pseudomonadota</taxon>
        <taxon>Alphaproteobacteria</taxon>
        <taxon>Hyphomicrobiales</taxon>
        <taxon>Rhizobiaceae</taxon>
        <taxon>Rhizobium/Agrobacterium group</taxon>
        <taxon>Rhizobium</taxon>
    </lineage>
</organism>
<protein>
    <submittedName>
        <fullName evidence="1">Uncharacterized protein</fullName>
    </submittedName>
</protein>